<name>A0A8S0ZVZ9_ARCPL</name>
<comment type="caution">
    <text evidence="2">The sequence shown here is derived from an EMBL/GenBank/DDBJ whole genome shotgun (WGS) entry which is preliminary data.</text>
</comment>
<dbReference type="OrthoDB" id="7255838at2759"/>
<dbReference type="AlphaFoldDB" id="A0A8S0ZVZ9"/>
<protein>
    <submittedName>
        <fullName evidence="2">Uncharacterized protein</fullName>
    </submittedName>
</protein>
<evidence type="ECO:0000256" key="1">
    <source>
        <dbReference type="SAM" id="MobiDB-lite"/>
    </source>
</evidence>
<organism evidence="2 3">
    <name type="scientific">Arctia plantaginis</name>
    <name type="common">Wood tiger moth</name>
    <name type="synonym">Phalaena plantaginis</name>
    <dbReference type="NCBI Taxonomy" id="874455"/>
    <lineage>
        <taxon>Eukaryota</taxon>
        <taxon>Metazoa</taxon>
        <taxon>Ecdysozoa</taxon>
        <taxon>Arthropoda</taxon>
        <taxon>Hexapoda</taxon>
        <taxon>Insecta</taxon>
        <taxon>Pterygota</taxon>
        <taxon>Neoptera</taxon>
        <taxon>Endopterygota</taxon>
        <taxon>Lepidoptera</taxon>
        <taxon>Glossata</taxon>
        <taxon>Ditrysia</taxon>
        <taxon>Noctuoidea</taxon>
        <taxon>Erebidae</taxon>
        <taxon>Arctiinae</taxon>
        <taxon>Arctia</taxon>
    </lineage>
</organism>
<keyword evidence="3" id="KW-1185">Reference proteome</keyword>
<dbReference type="EMBL" id="CADEBC010000485">
    <property type="protein sequence ID" value="CAB3236132.1"/>
    <property type="molecule type" value="Genomic_DNA"/>
</dbReference>
<reference evidence="2 3" key="1">
    <citation type="submission" date="2020-04" db="EMBL/GenBank/DDBJ databases">
        <authorList>
            <person name="Wallbank WR R."/>
            <person name="Pardo Diaz C."/>
            <person name="Kozak K."/>
            <person name="Martin S."/>
            <person name="Jiggins C."/>
            <person name="Moest M."/>
            <person name="Warren A I."/>
            <person name="Byers J.R.P. K."/>
            <person name="Montejo-Kovacevich G."/>
            <person name="Yen C E."/>
        </authorList>
    </citation>
    <scope>NUCLEOTIDE SEQUENCE [LARGE SCALE GENOMIC DNA]</scope>
</reference>
<evidence type="ECO:0000313" key="3">
    <source>
        <dbReference type="Proteomes" id="UP000494106"/>
    </source>
</evidence>
<evidence type="ECO:0000313" key="2">
    <source>
        <dbReference type="EMBL" id="CAB3236132.1"/>
    </source>
</evidence>
<gene>
    <name evidence="2" type="ORF">APLA_LOCUS6446</name>
</gene>
<proteinExistence type="predicted"/>
<dbReference type="Proteomes" id="UP000494106">
    <property type="component" value="Unassembled WGS sequence"/>
</dbReference>
<feature type="region of interest" description="Disordered" evidence="1">
    <location>
        <begin position="18"/>
        <end position="46"/>
    </location>
</feature>
<accession>A0A8S0ZVZ9</accession>
<sequence length="93" mass="10459">MEVSCPVFGPKSSKKDLIPARNVCSTRGSKRPALNSPPQSSLEKSDHKLISKIIEDTISKQMDRLISKMKQKITETINIELKLIKEMTQMSES</sequence>